<dbReference type="AlphaFoldDB" id="A0A1M5TNH1"/>
<dbReference type="Proteomes" id="UP000184221">
    <property type="component" value="Unassembled WGS sequence"/>
</dbReference>
<evidence type="ECO:0000313" key="2">
    <source>
        <dbReference type="Proteomes" id="UP000184221"/>
    </source>
</evidence>
<organism evidence="1 2">
    <name type="scientific">Marivita hallyeonensis</name>
    <dbReference type="NCBI Taxonomy" id="996342"/>
    <lineage>
        <taxon>Bacteria</taxon>
        <taxon>Pseudomonadati</taxon>
        <taxon>Pseudomonadota</taxon>
        <taxon>Alphaproteobacteria</taxon>
        <taxon>Rhodobacterales</taxon>
        <taxon>Roseobacteraceae</taxon>
        <taxon>Marivita</taxon>
    </lineage>
</organism>
<dbReference type="RefSeq" id="WP_143152674.1">
    <property type="nucleotide sequence ID" value="NZ_FQXC01000003.1"/>
</dbReference>
<accession>A0A1M5TNH1</accession>
<reference evidence="1 2" key="1">
    <citation type="submission" date="2016-11" db="EMBL/GenBank/DDBJ databases">
        <authorList>
            <person name="Jaros S."/>
            <person name="Januszkiewicz K."/>
            <person name="Wedrychowicz H."/>
        </authorList>
    </citation>
    <scope>NUCLEOTIDE SEQUENCE [LARGE SCALE GENOMIC DNA]</scope>
    <source>
        <strain evidence="1 2">DSM 29431</strain>
    </source>
</reference>
<dbReference type="OrthoDB" id="9796999at2"/>
<dbReference type="EMBL" id="FQXC01000003">
    <property type="protein sequence ID" value="SHH51923.1"/>
    <property type="molecule type" value="Genomic_DNA"/>
</dbReference>
<gene>
    <name evidence="1" type="ORF">SAMN05443551_2290</name>
</gene>
<evidence type="ECO:0000313" key="1">
    <source>
        <dbReference type="EMBL" id="SHH51923.1"/>
    </source>
</evidence>
<dbReference type="Pfam" id="PF13376">
    <property type="entry name" value="OmdA"/>
    <property type="match status" value="1"/>
</dbReference>
<keyword evidence="2" id="KW-1185">Reference proteome</keyword>
<sequence>MTEIEVKSRSELRAWLAENHTRTESVWLVVYKKHTDHYLPWGDAVTELLCWGWIDSVTRKVDADRTSYRIAPRNPKSAWSAVNKDKVEEARAAGLMTPAGEALISAAKENGMWTFLDDVERLEAPQDLLDALGDLRQVWEDYPKSVKRGTLEWIKTAKTAPTRAKRIADVVTSAKADLRPSPFRR</sequence>
<name>A0A1M5TNH1_9RHOB</name>
<protein>
    <submittedName>
        <fullName evidence="1">Uncharacterized conserved protein YdeI, YjbR/CyaY-like superfamily, DUF1801 family</fullName>
    </submittedName>
</protein>
<proteinExistence type="predicted"/>